<dbReference type="InterPro" id="IPR019002">
    <property type="entry name" value="Ribosome_biogenesis_Nop16"/>
</dbReference>
<comment type="function">
    <text evidence="1">Involved in the biogenesis of the 60S ribosomal subunit.</text>
</comment>
<dbReference type="PANTHER" id="PTHR13243">
    <property type="entry name" value="HSPC111 PROTEIN-RELATED"/>
    <property type="match status" value="1"/>
</dbReference>
<feature type="region of interest" description="Disordered" evidence="6">
    <location>
        <begin position="107"/>
        <end position="140"/>
    </location>
</feature>
<dbReference type="AlphaFoldDB" id="A0A8K0JKJ8"/>
<keyword evidence="8" id="KW-1185">Reference proteome</keyword>
<reference evidence="7" key="1">
    <citation type="submission" date="2020-04" db="EMBL/GenBank/DDBJ databases">
        <title>Analysis of mating type loci in Filobasidium floriforme.</title>
        <authorList>
            <person name="Nowrousian M."/>
        </authorList>
    </citation>
    <scope>NUCLEOTIDE SEQUENCE</scope>
    <source>
        <strain evidence="7">CBS 6242</strain>
    </source>
</reference>
<organism evidence="7 8">
    <name type="scientific">Filobasidium floriforme</name>
    <dbReference type="NCBI Taxonomy" id="5210"/>
    <lineage>
        <taxon>Eukaryota</taxon>
        <taxon>Fungi</taxon>
        <taxon>Dikarya</taxon>
        <taxon>Basidiomycota</taxon>
        <taxon>Agaricomycotina</taxon>
        <taxon>Tremellomycetes</taxon>
        <taxon>Filobasidiales</taxon>
        <taxon>Filobasidiaceae</taxon>
        <taxon>Filobasidium</taxon>
    </lineage>
</organism>
<feature type="compositionally biased region" description="Basic residues" evidence="6">
    <location>
        <begin position="1"/>
        <end position="10"/>
    </location>
</feature>
<evidence type="ECO:0000313" key="7">
    <source>
        <dbReference type="EMBL" id="KAG7535887.1"/>
    </source>
</evidence>
<sequence length="226" mass="24733">MPNPRQRKNNKNGGSGGKPNANGLRRLHTKMNKAPTMKGPLALQQGWDKKKTIRQNYEALGLLTSIPLDQSSNSTSKQSIKEAEENLISGYGRIVRDAKGNVIDVILPEDDNEEEAGKEGETVGEDSDEEEKEVAPVPAKTEVVKTLEILSSTATPVKRHTSTSEKEWLTQLVVKYGDDRAAMARDPKLNVWQKTSGEIGRMIKKAGGAEKLKQRAAREGGSMDLA</sequence>
<feature type="compositionally biased region" description="Basic and acidic residues" evidence="6">
    <location>
        <begin position="207"/>
        <end position="218"/>
    </location>
</feature>
<feature type="region of interest" description="Disordered" evidence="6">
    <location>
        <begin position="207"/>
        <end position="226"/>
    </location>
</feature>
<dbReference type="EMBL" id="JABELV010000068">
    <property type="protein sequence ID" value="KAG7535887.1"/>
    <property type="molecule type" value="Genomic_DNA"/>
</dbReference>
<comment type="subcellular location">
    <subcellularLocation>
        <location evidence="2">Nucleus</location>
        <location evidence="2">Nucleolus</location>
    </subcellularLocation>
</comment>
<proteinExistence type="inferred from homology"/>
<evidence type="ECO:0000256" key="5">
    <source>
        <dbReference type="ARBA" id="ARBA00023242"/>
    </source>
</evidence>
<protein>
    <recommendedName>
        <fullName evidence="4">Nucleolar protein 16</fullName>
    </recommendedName>
</protein>
<dbReference type="Pfam" id="PF09420">
    <property type="entry name" value="Nop16"/>
    <property type="match status" value="1"/>
</dbReference>
<dbReference type="GO" id="GO:0042273">
    <property type="term" value="P:ribosomal large subunit biogenesis"/>
    <property type="evidence" value="ECO:0007669"/>
    <property type="project" value="TreeGrafter"/>
</dbReference>
<feature type="compositionally biased region" description="Acidic residues" evidence="6">
    <location>
        <begin position="122"/>
        <end position="132"/>
    </location>
</feature>
<accession>A0A8K0JKJ8</accession>
<dbReference type="GO" id="GO:0005730">
    <property type="term" value="C:nucleolus"/>
    <property type="evidence" value="ECO:0007669"/>
    <property type="project" value="UniProtKB-SubCell"/>
</dbReference>
<evidence type="ECO:0000256" key="3">
    <source>
        <dbReference type="ARBA" id="ARBA00008479"/>
    </source>
</evidence>
<name>A0A8K0JKJ8_9TREE</name>
<comment type="caution">
    <text evidence="7">The sequence shown here is derived from an EMBL/GenBank/DDBJ whole genome shotgun (WGS) entry which is preliminary data.</text>
</comment>
<keyword evidence="5" id="KW-0539">Nucleus</keyword>
<feature type="region of interest" description="Disordered" evidence="6">
    <location>
        <begin position="1"/>
        <end position="25"/>
    </location>
</feature>
<evidence type="ECO:0000256" key="1">
    <source>
        <dbReference type="ARBA" id="ARBA00002889"/>
    </source>
</evidence>
<dbReference type="Proteomes" id="UP000812966">
    <property type="component" value="Unassembled WGS sequence"/>
</dbReference>
<evidence type="ECO:0000256" key="4">
    <source>
        <dbReference type="ARBA" id="ARBA00015522"/>
    </source>
</evidence>
<evidence type="ECO:0000256" key="2">
    <source>
        <dbReference type="ARBA" id="ARBA00004604"/>
    </source>
</evidence>
<dbReference type="PANTHER" id="PTHR13243:SF1">
    <property type="entry name" value="NUCLEOLAR PROTEIN 16"/>
    <property type="match status" value="1"/>
</dbReference>
<evidence type="ECO:0000256" key="6">
    <source>
        <dbReference type="SAM" id="MobiDB-lite"/>
    </source>
</evidence>
<evidence type="ECO:0000313" key="8">
    <source>
        <dbReference type="Proteomes" id="UP000812966"/>
    </source>
</evidence>
<gene>
    <name evidence="7" type="ORF">FFLO_03633</name>
</gene>
<comment type="similarity">
    <text evidence="3">Belongs to the NOP16 family.</text>
</comment>